<dbReference type="PANTHER" id="PTHR43080:SF2">
    <property type="entry name" value="CBS DOMAIN-CONTAINING PROTEIN"/>
    <property type="match status" value="1"/>
</dbReference>
<dbReference type="RefSeq" id="WP_135259508.1">
    <property type="nucleotide sequence ID" value="NZ_SJZF01000002.1"/>
</dbReference>
<feature type="domain" description="CBS" evidence="3">
    <location>
        <begin position="7"/>
        <end position="63"/>
    </location>
</feature>
<dbReference type="Proteomes" id="UP000297668">
    <property type="component" value="Unassembled WGS sequence"/>
</dbReference>
<protein>
    <submittedName>
        <fullName evidence="4">CBS domain-containing protein</fullName>
    </submittedName>
</protein>
<evidence type="ECO:0000313" key="5">
    <source>
        <dbReference type="Proteomes" id="UP000297668"/>
    </source>
</evidence>
<accession>A0A4Y9FG45</accession>
<dbReference type="InterPro" id="IPR051257">
    <property type="entry name" value="Diverse_CBS-Domain"/>
</dbReference>
<dbReference type="SUPFAM" id="SSF54631">
    <property type="entry name" value="CBS-domain pair"/>
    <property type="match status" value="1"/>
</dbReference>
<dbReference type="PANTHER" id="PTHR43080">
    <property type="entry name" value="CBS DOMAIN-CONTAINING PROTEIN CBSX3, MITOCHONDRIAL"/>
    <property type="match status" value="1"/>
</dbReference>
<proteinExistence type="predicted"/>
<dbReference type="Gene3D" id="3.10.580.10">
    <property type="entry name" value="CBS-domain"/>
    <property type="match status" value="1"/>
</dbReference>
<dbReference type="AlphaFoldDB" id="A0A4Y9FG45"/>
<dbReference type="EMBL" id="SJZF01000002">
    <property type="protein sequence ID" value="TFU27523.1"/>
    <property type="molecule type" value="Genomic_DNA"/>
</dbReference>
<dbReference type="PROSITE" id="PS51371">
    <property type="entry name" value="CBS"/>
    <property type="match status" value="2"/>
</dbReference>
<feature type="domain" description="CBS" evidence="3">
    <location>
        <begin position="95"/>
        <end position="149"/>
    </location>
</feature>
<name>A0A4Y9FG45_9DEIN</name>
<comment type="caution">
    <text evidence="4">The sequence shown here is derived from an EMBL/GenBank/DDBJ whole genome shotgun (WGS) entry which is preliminary data.</text>
</comment>
<dbReference type="CDD" id="cd04586">
    <property type="entry name" value="CBS_pair_BON_assoc"/>
    <property type="match status" value="1"/>
</dbReference>
<evidence type="ECO:0000256" key="1">
    <source>
        <dbReference type="ARBA" id="ARBA00023122"/>
    </source>
</evidence>
<keyword evidence="1 2" id="KW-0129">CBS domain</keyword>
<dbReference type="SMART" id="SM00116">
    <property type="entry name" value="CBS"/>
    <property type="match status" value="2"/>
</dbReference>
<gene>
    <name evidence="4" type="ORF">E0687_01960</name>
</gene>
<evidence type="ECO:0000313" key="4">
    <source>
        <dbReference type="EMBL" id="TFU27523.1"/>
    </source>
</evidence>
<evidence type="ECO:0000259" key="3">
    <source>
        <dbReference type="PROSITE" id="PS51371"/>
    </source>
</evidence>
<dbReference type="Pfam" id="PF00571">
    <property type="entry name" value="CBS"/>
    <property type="match status" value="2"/>
</dbReference>
<dbReference type="InterPro" id="IPR000644">
    <property type="entry name" value="CBS_dom"/>
</dbReference>
<evidence type="ECO:0000256" key="2">
    <source>
        <dbReference type="PROSITE-ProRule" id="PRU00703"/>
    </source>
</evidence>
<organism evidence="4 5">
    <name type="scientific">Thermus tengchongensis</name>
    <dbReference type="NCBI Taxonomy" id="1214928"/>
    <lineage>
        <taxon>Bacteria</taxon>
        <taxon>Thermotogati</taxon>
        <taxon>Deinococcota</taxon>
        <taxon>Deinococci</taxon>
        <taxon>Thermales</taxon>
        <taxon>Thermaceae</taxon>
        <taxon>Thermus</taxon>
    </lineage>
</organism>
<sequence>MKAKDAMTSPVVGVPLGTSLEEVARLMLEKRIGSVLVLDEEGRLAGIVTESDFLKERGIPFSTFRAPVLLGRFLGREGLDHLLEEAKRTKVEEIMSAPVHGVGPEAPLSQVLEIMLEYDINHVPVVDAEGRPVGIITRFDLLRLLRPHL</sequence>
<reference evidence="4 5" key="1">
    <citation type="submission" date="2019-03" db="EMBL/GenBank/DDBJ databases">
        <title>Thermus tengchongensis species for the arsenic transformation mechanism.</title>
        <authorList>
            <person name="Yuan G.C."/>
        </authorList>
    </citation>
    <scope>NUCLEOTIDE SEQUENCE [LARGE SCALE GENOMIC DNA]</scope>
    <source>
        <strain evidence="4 5">15W</strain>
    </source>
</reference>
<dbReference type="InterPro" id="IPR046342">
    <property type="entry name" value="CBS_dom_sf"/>
</dbReference>